<feature type="domain" description="Carbohydrate kinase FGGY N-terminal" evidence="8">
    <location>
        <begin position="6"/>
        <end position="252"/>
    </location>
</feature>
<dbReference type="InterPro" id="IPR018484">
    <property type="entry name" value="FGGY_N"/>
</dbReference>
<dbReference type="SUPFAM" id="SSF53067">
    <property type="entry name" value="Actin-like ATPase domain"/>
    <property type="match status" value="2"/>
</dbReference>
<evidence type="ECO:0000259" key="8">
    <source>
        <dbReference type="Pfam" id="PF00370"/>
    </source>
</evidence>
<evidence type="ECO:0000256" key="6">
    <source>
        <dbReference type="ARBA" id="ARBA00043149"/>
    </source>
</evidence>
<evidence type="ECO:0000256" key="4">
    <source>
        <dbReference type="ARBA" id="ARBA00022777"/>
    </source>
</evidence>
<dbReference type="PROSITE" id="PS00445">
    <property type="entry name" value="FGGY_KINASES_2"/>
    <property type="match status" value="1"/>
</dbReference>
<name>A0ABW8MH90_9BURK</name>
<evidence type="ECO:0000256" key="2">
    <source>
        <dbReference type="ARBA" id="ARBA00022679"/>
    </source>
</evidence>
<evidence type="ECO:0000313" key="11">
    <source>
        <dbReference type="Proteomes" id="UP001620514"/>
    </source>
</evidence>
<dbReference type="GO" id="GO:0004370">
    <property type="term" value="F:glycerol kinase activity"/>
    <property type="evidence" value="ECO:0007669"/>
    <property type="project" value="UniProtKB-EC"/>
</dbReference>
<dbReference type="PANTHER" id="PTHR10196:SF69">
    <property type="entry name" value="GLYCEROL KINASE"/>
    <property type="match status" value="1"/>
</dbReference>
<organism evidence="10 11">
    <name type="scientific">Caballeronia udeis</name>
    <dbReference type="NCBI Taxonomy" id="1232866"/>
    <lineage>
        <taxon>Bacteria</taxon>
        <taxon>Pseudomonadati</taxon>
        <taxon>Pseudomonadota</taxon>
        <taxon>Betaproteobacteria</taxon>
        <taxon>Burkholderiales</taxon>
        <taxon>Burkholderiaceae</taxon>
        <taxon>Caballeronia</taxon>
    </lineage>
</organism>
<evidence type="ECO:0000256" key="1">
    <source>
        <dbReference type="ARBA" id="ARBA00009156"/>
    </source>
</evidence>
<accession>A0ABW8MH90</accession>
<evidence type="ECO:0000256" key="5">
    <source>
        <dbReference type="ARBA" id="ARBA00022840"/>
    </source>
</evidence>
<comment type="similarity">
    <text evidence="1 7">Belongs to the FGGY kinase family.</text>
</comment>
<dbReference type="Proteomes" id="UP001620514">
    <property type="component" value="Unassembled WGS sequence"/>
</dbReference>
<dbReference type="PANTHER" id="PTHR10196">
    <property type="entry name" value="SUGAR KINASE"/>
    <property type="match status" value="1"/>
</dbReference>
<dbReference type="PROSITE" id="PS00933">
    <property type="entry name" value="FGGY_KINASES_1"/>
    <property type="match status" value="1"/>
</dbReference>
<feature type="domain" description="Carbohydrate kinase FGGY C-terminal" evidence="9">
    <location>
        <begin position="262"/>
        <end position="449"/>
    </location>
</feature>
<comment type="caution">
    <text evidence="10">The sequence shown here is derived from an EMBL/GenBank/DDBJ whole genome shotgun (WGS) entry which is preliminary data.</text>
</comment>
<dbReference type="Pfam" id="PF00370">
    <property type="entry name" value="FGGY_N"/>
    <property type="match status" value="1"/>
</dbReference>
<keyword evidence="11" id="KW-1185">Reference proteome</keyword>
<keyword evidence="5" id="KW-0067">ATP-binding</keyword>
<dbReference type="InterPro" id="IPR000577">
    <property type="entry name" value="Carb_kinase_FGGY"/>
</dbReference>
<gene>
    <name evidence="10" type="ORF">ABH943_003056</name>
</gene>
<evidence type="ECO:0000259" key="9">
    <source>
        <dbReference type="Pfam" id="PF02782"/>
    </source>
</evidence>
<dbReference type="EMBL" id="JBIYDN010000008">
    <property type="protein sequence ID" value="MFK4443034.1"/>
    <property type="molecule type" value="Genomic_DNA"/>
</dbReference>
<evidence type="ECO:0000313" key="10">
    <source>
        <dbReference type="EMBL" id="MFK4443034.1"/>
    </source>
</evidence>
<evidence type="ECO:0000256" key="3">
    <source>
        <dbReference type="ARBA" id="ARBA00022741"/>
    </source>
</evidence>
<dbReference type="Gene3D" id="3.30.420.40">
    <property type="match status" value="2"/>
</dbReference>
<keyword evidence="4 7" id="KW-0418">Kinase</keyword>
<evidence type="ECO:0000256" key="7">
    <source>
        <dbReference type="RuleBase" id="RU003733"/>
    </source>
</evidence>
<dbReference type="Pfam" id="PF02782">
    <property type="entry name" value="FGGY_C"/>
    <property type="match status" value="1"/>
</dbReference>
<dbReference type="InterPro" id="IPR018485">
    <property type="entry name" value="FGGY_C"/>
</dbReference>
<dbReference type="CDD" id="cd07769">
    <property type="entry name" value="ASKHA_NBD_FGGY_GK"/>
    <property type="match status" value="1"/>
</dbReference>
<dbReference type="InterPro" id="IPR043129">
    <property type="entry name" value="ATPase_NBD"/>
</dbReference>
<dbReference type="RefSeq" id="WP_404607510.1">
    <property type="nucleotide sequence ID" value="NZ_JBIYDN010000008.1"/>
</dbReference>
<dbReference type="PIRSF" id="PIRSF000538">
    <property type="entry name" value="GlpK"/>
    <property type="match status" value="1"/>
</dbReference>
<keyword evidence="2 7" id="KW-0808">Transferase</keyword>
<reference evidence="10 11" key="1">
    <citation type="submission" date="2024-11" db="EMBL/GenBank/DDBJ databases">
        <title>Using genomics to understand microbial adaptation to soil warming.</title>
        <authorList>
            <person name="Deangelis K.M. PhD."/>
        </authorList>
    </citation>
    <scope>NUCLEOTIDE SEQUENCE [LARGE SCALE GENOMIC DNA]</scope>
    <source>
        <strain evidence="10 11">GAS97</strain>
    </source>
</reference>
<proteinExistence type="inferred from homology"/>
<dbReference type="InterPro" id="IPR018483">
    <property type="entry name" value="Carb_kinase_FGGY_CS"/>
</dbReference>
<sequence>MQDTQYVLAIDQGTSGTKALLFDAHGKVHSRGFTAVPCTHPRAGFVEQDAEALYRSVLSAVAQCVDRFEGDKNRIGGVAISSQRETVVLWSEDGHAIVPVVSWQCQRSLAICERLRGQGMAGVIADKTGLLIDPYFSGTKLIWLNENDARVSSRIASGSAMFGTVDSWLLYRLTGGASYLTDYTNASRTMLMNLHTLEWDRELITRFGLDGLRLPGLRPSASDFGATDFEGLLAKPVPVVAMIGDSHAAAVGEGCLRPGLAKATMGTGSSLMMNVGSKPQAPAHGLVSTLCFATAGRVDYAMEGIIISAGSTPAWLKEKLGLFSDFAAAEQAFTDYDNGGVFLIPAFSGIGCPHWKYPGGAQIVGLNFSTSWPHVARAAYESIVYQIKDVITVMEQSAQVELVELFLDGGLVQRPFLLQYLADTLNRPVSTLAMSEISAAGAAALGALQLGLIGTLDAGQTERPVLRRVEPGAGVKQAALNHSQWLRWIERL</sequence>
<protein>
    <recommendedName>
        <fullName evidence="6">ATP:glycerol 3-phosphotransferase</fullName>
    </recommendedName>
</protein>
<keyword evidence="3" id="KW-0547">Nucleotide-binding</keyword>